<dbReference type="InterPro" id="IPR005593">
    <property type="entry name" value="Xul5P/Fru6P_PKetolase"/>
</dbReference>
<dbReference type="PANTHER" id="PTHR31273">
    <property type="entry name" value="PHOSPHOKETOLASE-RELATED"/>
    <property type="match status" value="1"/>
</dbReference>
<dbReference type="Proteomes" id="UP000334923">
    <property type="component" value="Unassembled WGS sequence"/>
</dbReference>
<evidence type="ECO:0000256" key="2">
    <source>
        <dbReference type="ARBA" id="ARBA00005623"/>
    </source>
</evidence>
<gene>
    <name evidence="7" type="primary">xfp</name>
    <name evidence="7" type="synonym">xpk</name>
    <name evidence="7" type="ORF">MAMT_02304</name>
</gene>
<dbReference type="GO" id="GO:0047905">
    <property type="term" value="F:fructose-6-phosphate phosphoketolase activity"/>
    <property type="evidence" value="ECO:0007669"/>
    <property type="project" value="UniProtKB-EC"/>
</dbReference>
<dbReference type="Gene3D" id="3.40.50.970">
    <property type="match status" value="2"/>
</dbReference>
<evidence type="ECO:0000256" key="3">
    <source>
        <dbReference type="ARBA" id="ARBA00023052"/>
    </source>
</evidence>
<comment type="similarity">
    <text evidence="2">Belongs to the XFP family.</text>
</comment>
<dbReference type="EC" id="4.1.2.9" evidence="7"/>
<evidence type="ECO:0000313" key="7">
    <source>
        <dbReference type="EMBL" id="VVM08358.1"/>
    </source>
</evidence>
<dbReference type="Pfam" id="PF09363">
    <property type="entry name" value="XFP_C"/>
    <property type="match status" value="1"/>
</dbReference>
<dbReference type="Gene3D" id="3.40.50.920">
    <property type="match status" value="1"/>
</dbReference>
<proteinExistence type="inferred from homology"/>
<evidence type="ECO:0000313" key="8">
    <source>
        <dbReference type="Proteomes" id="UP000334923"/>
    </source>
</evidence>
<name>A0A5E6MFV5_9BACT</name>
<feature type="domain" description="Xylulose 5-phosphate/Fructose 6-phosphate phosphoketolase N-terminal" evidence="6">
    <location>
        <begin position="5"/>
        <end position="365"/>
    </location>
</feature>
<evidence type="ECO:0000259" key="6">
    <source>
        <dbReference type="Pfam" id="PF09364"/>
    </source>
</evidence>
<evidence type="ECO:0000259" key="5">
    <source>
        <dbReference type="Pfam" id="PF09363"/>
    </source>
</evidence>
<dbReference type="Pfam" id="PF09364">
    <property type="entry name" value="XFP_N"/>
    <property type="match status" value="1"/>
</dbReference>
<dbReference type="NCBIfam" id="NF003619">
    <property type="entry name" value="PRK05261.1-4"/>
    <property type="match status" value="1"/>
</dbReference>
<dbReference type="SUPFAM" id="SSF52518">
    <property type="entry name" value="Thiamin diphosphate-binding fold (THDP-binding)"/>
    <property type="match status" value="2"/>
</dbReference>
<evidence type="ECO:0000256" key="4">
    <source>
        <dbReference type="ARBA" id="ARBA00023239"/>
    </source>
</evidence>
<dbReference type="GO" id="GO:0005975">
    <property type="term" value="P:carbohydrate metabolic process"/>
    <property type="evidence" value="ECO:0007669"/>
    <property type="project" value="InterPro"/>
</dbReference>
<dbReference type="AlphaFoldDB" id="A0A5E6MFV5"/>
<dbReference type="InterPro" id="IPR009014">
    <property type="entry name" value="Transketo_C/PFOR_II"/>
</dbReference>
<keyword evidence="4 7" id="KW-0456">Lyase</keyword>
<dbReference type="PROSITE" id="PS60002">
    <property type="entry name" value="PHOSPHOKETOLASE_1"/>
    <property type="match status" value="1"/>
</dbReference>
<dbReference type="InterPro" id="IPR018969">
    <property type="entry name" value="Xul5P/Fru6P_PKetolase_C"/>
</dbReference>
<comment type="cofactor">
    <cofactor evidence="1">
        <name>thiamine diphosphate</name>
        <dbReference type="ChEBI" id="CHEBI:58937"/>
    </cofactor>
</comment>
<dbReference type="RefSeq" id="WP_142661104.1">
    <property type="nucleotide sequence ID" value="NZ_CABFVA020000134.1"/>
</dbReference>
<dbReference type="InterPro" id="IPR019790">
    <property type="entry name" value="Xul5P/Fru6P_PKetolase_CS"/>
</dbReference>
<organism evidence="7 8">
    <name type="scientific">Methylacidimicrobium tartarophylax</name>
    <dbReference type="NCBI Taxonomy" id="1041768"/>
    <lineage>
        <taxon>Bacteria</taxon>
        <taxon>Pseudomonadati</taxon>
        <taxon>Verrucomicrobiota</taxon>
        <taxon>Methylacidimicrobium</taxon>
    </lineage>
</organism>
<sequence length="791" mass="88381">MNPLSAERLEKLNAYWRATNYLAAAQFYLKENPLLQAPLRPEHLKPRIRGHWGSAPGLNLIYVHLNRLIQDTNARFLFLAGPGHCASAILANVYLEGTYSEFFPEIPQNLEGLTRFCRQFSSPGGVPSHVSAMTPGSIHEGGELGYSLLHSFGAVFDHPELIAVAVVSDGEAETGPLSGSWQSINFLNPKRDGAVLPILHLNDGKLSGPTVFGRMEDEELRMLFSGFGYQVLTVAGSDPAKVHPELAQALDQAYEQIRAFQREAQENGVKGRPRWPLILLRTPDGWTGPKEVDGVALEGTYRAHRSPLMDARENPEHLRLLESWLRSYKPEELFEENGCLRADLEALAPKGDLRMGASPYANGGKLLVELDLPDFANYAVSIKPRGTVNSEATRVAGNLVRDVMRRNPNNFRVFCPDETDSNRLGAVFEVTDRCLVSKILPGDDHVSPDGRVMEILSEHACEGWLEGYLWTGRHGLLVSYEAFATVLDSMASQHAKWLKLYKEIPWRHPVSSLNYLLTSHVWRQEYDGYTHQGPGFIDTLINKKGGVVRIYLPPDTNTLLSTLDHCLRSRHYVNLIIAEKQPALQWLSLEEAREHCGRGASVWAWAGNDGGEPDVVLGCAGDVPTLEAIAAAWLLQTHIPDLRVRVVNVVDLMVMSPPAYHPHGMDPQDFVNLFTEDKEVIFAFHGYPRMVHDLVHGRPNPARFHVRGYREEGTTTTSFDMVVLNGMSRYHLAIEALRRVPRLASRVQPVIDLFEQKLAEHSIYVKSHLDDLPEIQNWTWSAPHPAAGSQA</sequence>
<dbReference type="OrthoDB" id="9768449at2"/>
<protein>
    <submittedName>
        <fullName evidence="7">Xylulose-5-phosphate/fructose-6-phosphate phosphoketolase</fullName>
        <ecNumber evidence="7">4.1.2.22</ecNumber>
        <ecNumber evidence="7">4.1.2.9</ecNumber>
    </submittedName>
</protein>
<dbReference type="PIRSF" id="PIRSF017245">
    <property type="entry name" value="Phosphoketolase"/>
    <property type="match status" value="1"/>
</dbReference>
<dbReference type="GO" id="GO:0050193">
    <property type="term" value="F:phosphoketolase activity"/>
    <property type="evidence" value="ECO:0007669"/>
    <property type="project" value="UniProtKB-EC"/>
</dbReference>
<keyword evidence="3" id="KW-0786">Thiamine pyrophosphate</keyword>
<dbReference type="EC" id="4.1.2.22" evidence="7"/>
<evidence type="ECO:0000256" key="1">
    <source>
        <dbReference type="ARBA" id="ARBA00001964"/>
    </source>
</evidence>
<accession>A0A5E6MFV5</accession>
<feature type="domain" description="Xylulose 5-phosphate/Fructose 6-phosphate phosphoketolase C-terminal" evidence="5">
    <location>
        <begin position="580"/>
        <end position="780"/>
    </location>
</feature>
<reference evidence="7 8" key="1">
    <citation type="submission" date="2019-09" db="EMBL/GenBank/DDBJ databases">
        <authorList>
            <person name="Cremers G."/>
        </authorList>
    </citation>
    <scope>NUCLEOTIDE SEQUENCE [LARGE SCALE GENOMIC DNA]</scope>
    <source>
        <strain evidence="7">4A</strain>
    </source>
</reference>
<keyword evidence="8" id="KW-1185">Reference proteome</keyword>
<dbReference type="Pfam" id="PF03894">
    <property type="entry name" value="XFP"/>
    <property type="match status" value="1"/>
</dbReference>
<dbReference type="EMBL" id="CABFVA020000134">
    <property type="protein sequence ID" value="VVM08358.1"/>
    <property type="molecule type" value="Genomic_DNA"/>
</dbReference>
<dbReference type="InterPro" id="IPR018970">
    <property type="entry name" value="Xul5P/Fru6P_PKetolase_N"/>
</dbReference>
<dbReference type="InterPro" id="IPR029061">
    <property type="entry name" value="THDP-binding"/>
</dbReference>
<dbReference type="PANTHER" id="PTHR31273:SF0">
    <property type="entry name" value="PHOSPHOKETOLASE-RELATED"/>
    <property type="match status" value="1"/>
</dbReference>